<keyword evidence="2 5" id="KW-0255">Endonuclease</keyword>
<dbReference type="SUPFAM" id="SSF109604">
    <property type="entry name" value="HD-domain/PDEase-like"/>
    <property type="match status" value="1"/>
</dbReference>
<dbReference type="NCBIfam" id="TIGR03319">
    <property type="entry name" value="RNase_Y"/>
    <property type="match status" value="1"/>
</dbReference>
<dbReference type="HAMAP" id="MF_00335">
    <property type="entry name" value="RNase_Y"/>
    <property type="match status" value="1"/>
</dbReference>
<feature type="domain" description="HD" evidence="8">
    <location>
        <begin position="332"/>
        <end position="425"/>
    </location>
</feature>
<accession>A0A7C4Y657</accession>
<dbReference type="PANTHER" id="PTHR12826">
    <property type="entry name" value="RIBONUCLEASE Y"/>
    <property type="match status" value="1"/>
</dbReference>
<evidence type="ECO:0000256" key="3">
    <source>
        <dbReference type="ARBA" id="ARBA00022801"/>
    </source>
</evidence>
<keyword evidence="1 5" id="KW-0540">Nuclease</keyword>
<dbReference type="SMART" id="SM00322">
    <property type="entry name" value="KH"/>
    <property type="match status" value="1"/>
</dbReference>
<keyword evidence="3 5" id="KW-0378">Hydrolase</keyword>
<comment type="similarity">
    <text evidence="5">Belongs to the RNase Y family.</text>
</comment>
<evidence type="ECO:0000313" key="9">
    <source>
        <dbReference type="EMBL" id="HGW92362.1"/>
    </source>
</evidence>
<gene>
    <name evidence="5 9" type="primary">rny</name>
    <name evidence="9" type="ORF">ENV67_07485</name>
</gene>
<dbReference type="PROSITE" id="PS51831">
    <property type="entry name" value="HD"/>
    <property type="match status" value="1"/>
</dbReference>
<dbReference type="CDD" id="cd22431">
    <property type="entry name" value="KH-I_RNaseY"/>
    <property type="match status" value="1"/>
</dbReference>
<dbReference type="GO" id="GO:0006402">
    <property type="term" value="P:mRNA catabolic process"/>
    <property type="evidence" value="ECO:0007669"/>
    <property type="project" value="UniProtKB-UniRule"/>
</dbReference>
<dbReference type="AlphaFoldDB" id="A0A7C4Y657"/>
<dbReference type="GO" id="GO:0016787">
    <property type="term" value="F:hydrolase activity"/>
    <property type="evidence" value="ECO:0007669"/>
    <property type="project" value="UniProtKB-KW"/>
</dbReference>
<dbReference type="InterPro" id="IPR022711">
    <property type="entry name" value="RNase_Y_N"/>
</dbReference>
<proteinExistence type="inferred from homology"/>
<dbReference type="Pfam" id="PF01966">
    <property type="entry name" value="HD"/>
    <property type="match status" value="1"/>
</dbReference>
<name>A0A7C4Y657_UNCW3</name>
<dbReference type="EMBL" id="DTHG01000092">
    <property type="protein sequence ID" value="HGW92362.1"/>
    <property type="molecule type" value="Genomic_DNA"/>
</dbReference>
<dbReference type="InterPro" id="IPR017705">
    <property type="entry name" value="Ribonuclease_Y"/>
</dbReference>
<evidence type="ECO:0000256" key="4">
    <source>
        <dbReference type="ARBA" id="ARBA00022884"/>
    </source>
</evidence>
<sequence>MMILFILLTGIVMFGLGFFLSNYLIQKKLKQAKLSASEILNNAKKEREELLRSTQEEINNLKMKAISDIENERKNRFRNIEYQEKRFQEKEQTLDKKQEILSKKEQELYKKERSLESREQAIKAKEEMYTKLLEEENQKLEKIAGLTREQAKNILLSNIEIQAKLEAAQIAKNIKQRAREEAEKEAKEIITQAIQRCSTDIVYESTVSVVPLPNEDMKGRIIGREGRNIRTFENLTGVEVIIDDTPEAVTLSSFDPIKREIAKIALEQLVLDGRIHPARIEEVVAKAEKEVENIIKKLGEDTIIELGIPEMNPEIVKLIGKMKYRTSYGQNLLQHSKEVAYLAGIMAGELGFNILTAKKAGILHDIGKTLPPEYEGTHAIIGAEICQKYGEDPVVVNAIASHHGEEEASSPYAAIVQAADAISGSRPGARRETLEAYIKRLEKLEEIAKAYDGVGKVYAMQAGREIRIIVEPDKVDDLHTEELATEIARKIEKELKYPGQIKVTVIREKRAVDYAK</sequence>
<dbReference type="InterPro" id="IPR036612">
    <property type="entry name" value="KH_dom_type_1_sf"/>
</dbReference>
<keyword evidence="5" id="KW-1003">Cell membrane</keyword>
<comment type="caution">
    <text evidence="9">The sequence shown here is derived from an EMBL/GenBank/DDBJ whole genome shotgun (WGS) entry which is preliminary data.</text>
</comment>
<keyword evidence="5" id="KW-0472">Membrane</keyword>
<dbReference type="GO" id="GO:0004521">
    <property type="term" value="F:RNA endonuclease activity"/>
    <property type="evidence" value="ECO:0007669"/>
    <property type="project" value="UniProtKB-UniRule"/>
</dbReference>
<dbReference type="FunFam" id="1.10.3210.10:FF:000013">
    <property type="entry name" value="Ribonuclease Y"/>
    <property type="match status" value="1"/>
</dbReference>
<dbReference type="NCBIfam" id="TIGR00277">
    <property type="entry name" value="HDIG"/>
    <property type="match status" value="1"/>
</dbReference>
<keyword evidence="5" id="KW-1133">Transmembrane helix</keyword>
<evidence type="ECO:0000256" key="7">
    <source>
        <dbReference type="SAM" id="Coils"/>
    </source>
</evidence>
<keyword evidence="7" id="KW-0175">Coiled coil</keyword>
<comment type="function">
    <text evidence="5">Endoribonuclease that initiates mRNA decay.</text>
</comment>
<feature type="transmembrane region" description="Helical" evidence="5">
    <location>
        <begin position="6"/>
        <end position="25"/>
    </location>
</feature>
<evidence type="ECO:0000256" key="1">
    <source>
        <dbReference type="ARBA" id="ARBA00022722"/>
    </source>
</evidence>
<evidence type="ECO:0000256" key="5">
    <source>
        <dbReference type="HAMAP-Rule" id="MF_00335"/>
    </source>
</evidence>
<keyword evidence="5" id="KW-0812">Transmembrane</keyword>
<dbReference type="PROSITE" id="PS50084">
    <property type="entry name" value="KH_TYPE_1"/>
    <property type="match status" value="1"/>
</dbReference>
<dbReference type="SUPFAM" id="SSF54791">
    <property type="entry name" value="Eukaryotic type KH-domain (KH-domain type I)"/>
    <property type="match status" value="1"/>
</dbReference>
<dbReference type="InterPro" id="IPR006674">
    <property type="entry name" value="HD_domain"/>
</dbReference>
<organism evidence="9">
    <name type="scientific">candidate division WOR-3 bacterium</name>
    <dbReference type="NCBI Taxonomy" id="2052148"/>
    <lineage>
        <taxon>Bacteria</taxon>
        <taxon>Bacteria division WOR-3</taxon>
    </lineage>
</organism>
<dbReference type="EC" id="3.1.-.-" evidence="5 6"/>
<dbReference type="Gene3D" id="1.10.3210.10">
    <property type="entry name" value="Hypothetical protein af1432"/>
    <property type="match status" value="1"/>
</dbReference>
<dbReference type="SMART" id="SM00471">
    <property type="entry name" value="HDc"/>
    <property type="match status" value="1"/>
</dbReference>
<dbReference type="InterPro" id="IPR004088">
    <property type="entry name" value="KH_dom_type_1"/>
</dbReference>
<dbReference type="InterPro" id="IPR004087">
    <property type="entry name" value="KH_dom"/>
</dbReference>
<dbReference type="GO" id="GO:0005886">
    <property type="term" value="C:plasma membrane"/>
    <property type="evidence" value="ECO:0007669"/>
    <property type="project" value="UniProtKB-SubCell"/>
</dbReference>
<feature type="coiled-coil region" evidence="7">
    <location>
        <begin position="29"/>
        <end position="192"/>
    </location>
</feature>
<dbReference type="Gene3D" id="3.30.1370.10">
    <property type="entry name" value="K Homology domain, type 1"/>
    <property type="match status" value="1"/>
</dbReference>
<dbReference type="GO" id="GO:0003723">
    <property type="term" value="F:RNA binding"/>
    <property type="evidence" value="ECO:0007669"/>
    <property type="project" value="UniProtKB-UniRule"/>
</dbReference>
<dbReference type="InterPro" id="IPR006675">
    <property type="entry name" value="HDIG_dom"/>
</dbReference>
<dbReference type="PANTHER" id="PTHR12826:SF15">
    <property type="entry name" value="RIBONUCLEASE Y"/>
    <property type="match status" value="1"/>
</dbReference>
<evidence type="ECO:0000256" key="2">
    <source>
        <dbReference type="ARBA" id="ARBA00022759"/>
    </source>
</evidence>
<dbReference type="InterPro" id="IPR003607">
    <property type="entry name" value="HD/PDEase_dom"/>
</dbReference>
<evidence type="ECO:0000256" key="6">
    <source>
        <dbReference type="NCBIfam" id="TIGR03319"/>
    </source>
</evidence>
<evidence type="ECO:0000259" key="8">
    <source>
        <dbReference type="PROSITE" id="PS51831"/>
    </source>
</evidence>
<comment type="subcellular location">
    <subcellularLocation>
        <location evidence="5">Cell membrane</location>
        <topology evidence="5">Single-pass membrane protein</topology>
    </subcellularLocation>
</comment>
<dbReference type="CDD" id="cd00077">
    <property type="entry name" value="HDc"/>
    <property type="match status" value="1"/>
</dbReference>
<dbReference type="Pfam" id="PF00013">
    <property type="entry name" value="KH_1"/>
    <property type="match status" value="1"/>
</dbReference>
<protein>
    <recommendedName>
        <fullName evidence="5 6">Ribonuclease Y</fullName>
        <shortName evidence="5">RNase Y</shortName>
        <ecNumber evidence="5 6">3.1.-.-</ecNumber>
    </recommendedName>
</protein>
<dbReference type="Pfam" id="PF12072">
    <property type="entry name" value="RNase_Y_N"/>
    <property type="match status" value="1"/>
</dbReference>
<reference evidence="9" key="1">
    <citation type="journal article" date="2020" name="mSystems">
        <title>Genome- and Community-Level Interaction Insights into Carbon Utilization and Element Cycling Functions of Hydrothermarchaeota in Hydrothermal Sediment.</title>
        <authorList>
            <person name="Zhou Z."/>
            <person name="Liu Y."/>
            <person name="Xu W."/>
            <person name="Pan J."/>
            <person name="Luo Z.H."/>
            <person name="Li M."/>
        </authorList>
    </citation>
    <scope>NUCLEOTIDE SEQUENCE [LARGE SCALE GENOMIC DNA]</scope>
    <source>
        <strain evidence="9">SpSt-780</strain>
    </source>
</reference>
<keyword evidence="4 5" id="KW-0694">RNA-binding</keyword>